<reference evidence="2 3" key="1">
    <citation type="submission" date="2013-05" db="EMBL/GenBank/DDBJ databases">
        <authorList>
            <person name="Richards V.P."/>
            <person name="Durkin S.A.S."/>
            <person name="Kim M."/>
            <person name="Pavinski Bitar P.D."/>
            <person name="Stanhope M.J."/>
            <person name="Town C.D."/>
            <person name="Venter J.C."/>
        </authorList>
    </citation>
    <scope>NUCLEOTIDE SEQUENCE [LARGE SCALE GENOMIC DNA]</scope>
    <source>
        <strain evidence="2 3">LMG 14747</strain>
    </source>
</reference>
<feature type="transmembrane region" description="Helical" evidence="1">
    <location>
        <begin position="7"/>
        <end position="24"/>
    </location>
</feature>
<proteinExistence type="predicted"/>
<dbReference type="Proteomes" id="UP000018482">
    <property type="component" value="Unassembled WGS sequence"/>
</dbReference>
<sequence>MSFSFDGWIYHTFSVVSVGTGISLTPKSKWGYYGLASIYMIAIVVVFGIYLIVIFPGLEELLHQLTSCY</sequence>
<comment type="caution">
    <text evidence="2">The sequence shown here is derived from an EMBL/GenBank/DDBJ whole genome shotgun (WGS) entry which is preliminary data.</text>
</comment>
<keyword evidence="1" id="KW-0812">Transmembrane</keyword>
<name>V6YYJ5_STRAG</name>
<dbReference type="EMBL" id="ANQC01000008">
    <property type="protein sequence ID" value="ESV53775.1"/>
    <property type="molecule type" value="Genomic_DNA"/>
</dbReference>
<keyword evidence="1" id="KW-0472">Membrane</keyword>
<evidence type="ECO:0000313" key="3">
    <source>
        <dbReference type="Proteomes" id="UP000018482"/>
    </source>
</evidence>
<keyword evidence="1" id="KW-1133">Transmembrane helix</keyword>
<evidence type="ECO:0000313" key="2">
    <source>
        <dbReference type="EMBL" id="ESV53775.1"/>
    </source>
</evidence>
<evidence type="ECO:0000256" key="1">
    <source>
        <dbReference type="SAM" id="Phobius"/>
    </source>
</evidence>
<protein>
    <submittedName>
        <fullName evidence="2">Uncharacterized protein</fullName>
    </submittedName>
</protein>
<accession>V6YYJ5</accession>
<dbReference type="AlphaFoldDB" id="V6YYJ5"/>
<feature type="transmembrane region" description="Helical" evidence="1">
    <location>
        <begin position="30"/>
        <end position="55"/>
    </location>
</feature>
<organism evidence="2 3">
    <name type="scientific">Streptococcus agalactiae LMG 14747</name>
    <dbReference type="NCBI Taxonomy" id="1154860"/>
    <lineage>
        <taxon>Bacteria</taxon>
        <taxon>Bacillati</taxon>
        <taxon>Bacillota</taxon>
        <taxon>Bacilli</taxon>
        <taxon>Lactobacillales</taxon>
        <taxon>Streptococcaceae</taxon>
        <taxon>Streptococcus</taxon>
    </lineage>
</organism>
<gene>
    <name evidence="2" type="ORF">SAG0136_00550</name>
</gene>